<comment type="similarity">
    <text evidence="1">Belongs to the helicase family.</text>
</comment>
<gene>
    <name evidence="4" type="ORF">EVAR_8975_1</name>
</gene>
<dbReference type="GO" id="GO:0006310">
    <property type="term" value="P:DNA recombination"/>
    <property type="evidence" value="ECO:0007669"/>
    <property type="project" value="UniProtKB-KW"/>
</dbReference>
<evidence type="ECO:0000256" key="1">
    <source>
        <dbReference type="RuleBase" id="RU363044"/>
    </source>
</evidence>
<protein>
    <recommendedName>
        <fullName evidence="1">ATP-dependent DNA helicase</fullName>
        <ecNumber evidence="1">5.6.2.3</ecNumber>
    </recommendedName>
</protein>
<feature type="region of interest" description="Disordered" evidence="2">
    <location>
        <begin position="81"/>
        <end position="117"/>
    </location>
</feature>
<proteinExistence type="inferred from homology"/>
<dbReference type="GO" id="GO:0043139">
    <property type="term" value="F:5'-3' DNA helicase activity"/>
    <property type="evidence" value="ECO:0007669"/>
    <property type="project" value="UniProtKB-EC"/>
</dbReference>
<dbReference type="GO" id="GO:0000723">
    <property type="term" value="P:telomere maintenance"/>
    <property type="evidence" value="ECO:0007669"/>
    <property type="project" value="InterPro"/>
</dbReference>
<keyword evidence="1" id="KW-0547">Nucleotide-binding</keyword>
<dbReference type="STRING" id="151549.A0A4C1WP86"/>
<evidence type="ECO:0000313" key="5">
    <source>
        <dbReference type="Proteomes" id="UP000299102"/>
    </source>
</evidence>
<keyword evidence="1" id="KW-0067">ATP-binding</keyword>
<keyword evidence="1" id="KW-0378">Hydrolase</keyword>
<dbReference type="GO" id="GO:0006281">
    <property type="term" value="P:DNA repair"/>
    <property type="evidence" value="ECO:0007669"/>
    <property type="project" value="UniProtKB-KW"/>
</dbReference>
<keyword evidence="5" id="KW-1185">Reference proteome</keyword>
<comment type="cofactor">
    <cofactor evidence="1">
        <name>Mg(2+)</name>
        <dbReference type="ChEBI" id="CHEBI:18420"/>
    </cofactor>
</comment>
<evidence type="ECO:0000313" key="4">
    <source>
        <dbReference type="EMBL" id="GBP53198.1"/>
    </source>
</evidence>
<dbReference type="PANTHER" id="PTHR10492">
    <property type="match status" value="1"/>
</dbReference>
<keyword evidence="1" id="KW-0234">DNA repair</keyword>
<dbReference type="Pfam" id="PF05970">
    <property type="entry name" value="PIF1"/>
    <property type="match status" value="1"/>
</dbReference>
<dbReference type="EC" id="5.6.2.3" evidence="1"/>
<comment type="caution">
    <text evidence="4">The sequence shown here is derived from an EMBL/GenBank/DDBJ whole genome shotgun (WGS) entry which is preliminary data.</text>
</comment>
<evidence type="ECO:0000256" key="2">
    <source>
        <dbReference type="SAM" id="MobiDB-lite"/>
    </source>
</evidence>
<sequence length="238" mass="26777">MKRSSDTVGSARLLARPSGPRAPRVHSRLRLIATILAPFLKTFENILKTTPPAAKRNKRRAGCDRFQRPSPIRDRFSIKKHAVEDQQRSRIPCGRAKGTAGEPRYPRPTADTGPGRIRRPASAYRDCLALISLSTICGKRTIIQFCYSRQVGTTERCRRARRDKPLRVSAPVSGGRTAHSVLKLPLNLAHEETPICNISKSSEHGRMLQQCKLLVWDECTMAHKRAIEAQEQKKRIAQ</sequence>
<keyword evidence="1" id="KW-0227">DNA damage</keyword>
<dbReference type="PANTHER" id="PTHR10492:SF94">
    <property type="entry name" value="ATP-DEPENDENT DNA HELICASE"/>
    <property type="match status" value="1"/>
</dbReference>
<keyword evidence="1" id="KW-0233">DNA recombination</keyword>
<reference evidence="4 5" key="1">
    <citation type="journal article" date="2019" name="Commun. Biol.">
        <title>The bagworm genome reveals a unique fibroin gene that provides high tensile strength.</title>
        <authorList>
            <person name="Kono N."/>
            <person name="Nakamura H."/>
            <person name="Ohtoshi R."/>
            <person name="Tomita M."/>
            <person name="Numata K."/>
            <person name="Arakawa K."/>
        </authorList>
    </citation>
    <scope>NUCLEOTIDE SEQUENCE [LARGE SCALE GENOMIC DNA]</scope>
</reference>
<dbReference type="AlphaFoldDB" id="A0A4C1WP86"/>
<evidence type="ECO:0000259" key="3">
    <source>
        <dbReference type="Pfam" id="PF05970"/>
    </source>
</evidence>
<dbReference type="GO" id="GO:0016887">
    <property type="term" value="F:ATP hydrolysis activity"/>
    <property type="evidence" value="ECO:0007669"/>
    <property type="project" value="RHEA"/>
</dbReference>
<dbReference type="GO" id="GO:0005524">
    <property type="term" value="F:ATP binding"/>
    <property type="evidence" value="ECO:0007669"/>
    <property type="project" value="UniProtKB-KW"/>
</dbReference>
<organism evidence="4 5">
    <name type="scientific">Eumeta variegata</name>
    <name type="common">Bagworm moth</name>
    <name type="synonym">Eumeta japonica</name>
    <dbReference type="NCBI Taxonomy" id="151549"/>
    <lineage>
        <taxon>Eukaryota</taxon>
        <taxon>Metazoa</taxon>
        <taxon>Ecdysozoa</taxon>
        <taxon>Arthropoda</taxon>
        <taxon>Hexapoda</taxon>
        <taxon>Insecta</taxon>
        <taxon>Pterygota</taxon>
        <taxon>Neoptera</taxon>
        <taxon>Endopterygota</taxon>
        <taxon>Lepidoptera</taxon>
        <taxon>Glossata</taxon>
        <taxon>Ditrysia</taxon>
        <taxon>Tineoidea</taxon>
        <taxon>Psychidae</taxon>
        <taxon>Oiketicinae</taxon>
        <taxon>Eumeta</taxon>
    </lineage>
</organism>
<dbReference type="OrthoDB" id="272985at2759"/>
<feature type="domain" description="DNA helicase Pif1-like DEAD-box helicase" evidence="3">
    <location>
        <begin position="172"/>
        <end position="232"/>
    </location>
</feature>
<dbReference type="EMBL" id="BGZK01000618">
    <property type="protein sequence ID" value="GBP53198.1"/>
    <property type="molecule type" value="Genomic_DNA"/>
</dbReference>
<comment type="catalytic activity">
    <reaction evidence="1">
        <text>ATP + H2O = ADP + phosphate + H(+)</text>
        <dbReference type="Rhea" id="RHEA:13065"/>
        <dbReference type="ChEBI" id="CHEBI:15377"/>
        <dbReference type="ChEBI" id="CHEBI:15378"/>
        <dbReference type="ChEBI" id="CHEBI:30616"/>
        <dbReference type="ChEBI" id="CHEBI:43474"/>
        <dbReference type="ChEBI" id="CHEBI:456216"/>
        <dbReference type="EC" id="5.6.2.3"/>
    </reaction>
</comment>
<name>A0A4C1WP86_EUMVA</name>
<keyword evidence="1" id="KW-0347">Helicase</keyword>
<feature type="region of interest" description="Disordered" evidence="2">
    <location>
        <begin position="1"/>
        <end position="23"/>
    </location>
</feature>
<accession>A0A4C1WP86</accession>
<dbReference type="Proteomes" id="UP000299102">
    <property type="component" value="Unassembled WGS sequence"/>
</dbReference>
<dbReference type="InterPro" id="IPR010285">
    <property type="entry name" value="DNA_helicase_pif1-like_DEAD"/>
</dbReference>